<protein>
    <submittedName>
        <fullName evidence="1">Uncharacterized protein</fullName>
    </submittedName>
</protein>
<keyword evidence="2" id="KW-1185">Reference proteome</keyword>
<sequence>MGVAGQDADDQGTPFASDRTCILEPGLSRSTRLGNVVDGILVYDLAPHFHEMGPGGEVREPAWPREMFANYLTGSRR</sequence>
<organism evidence="1 2">
    <name type="scientific">Streptomyces nigrescens</name>
    <dbReference type="NCBI Taxonomy" id="1920"/>
    <lineage>
        <taxon>Bacteria</taxon>
        <taxon>Bacillati</taxon>
        <taxon>Actinomycetota</taxon>
        <taxon>Actinomycetes</taxon>
        <taxon>Kitasatosporales</taxon>
        <taxon>Streptomycetaceae</taxon>
        <taxon>Streptomyces</taxon>
    </lineage>
</organism>
<evidence type="ECO:0000313" key="2">
    <source>
        <dbReference type="Proteomes" id="UP001059597"/>
    </source>
</evidence>
<evidence type="ECO:0000313" key="1">
    <source>
        <dbReference type="EMBL" id="BDM70191.1"/>
    </source>
</evidence>
<dbReference type="EMBL" id="AP026073">
    <property type="protein sequence ID" value="BDM70191.1"/>
    <property type="molecule type" value="Genomic_DNA"/>
</dbReference>
<accession>A0ABM7ZUY3</accession>
<gene>
    <name evidence="1" type="ORF">HEK616_36780</name>
</gene>
<dbReference type="Proteomes" id="UP001059597">
    <property type="component" value="Chromosome"/>
</dbReference>
<name>A0ABM7ZUY3_STRNI</name>
<reference evidence="1" key="1">
    <citation type="submission" date="2022-06" db="EMBL/GenBank/DDBJ databases">
        <title>Complete genome sequence of Streptomyces nigrescens HEK616.</title>
        <authorList>
            <person name="Asamizu S."/>
            <person name="Onaka H."/>
        </authorList>
    </citation>
    <scope>NUCLEOTIDE SEQUENCE</scope>
    <source>
        <strain evidence="1">HEK616</strain>
    </source>
</reference>
<proteinExistence type="predicted"/>